<feature type="region of interest" description="Disordered" evidence="2">
    <location>
        <begin position="513"/>
        <end position="537"/>
    </location>
</feature>
<dbReference type="EMBL" id="JARKIF010000002">
    <property type="protein sequence ID" value="KAJ7646597.1"/>
    <property type="molecule type" value="Genomic_DNA"/>
</dbReference>
<proteinExistence type="inferred from homology"/>
<dbReference type="Pfam" id="PF00656">
    <property type="entry name" value="Peptidase_C14"/>
    <property type="match status" value="1"/>
</dbReference>
<dbReference type="PANTHER" id="PTHR48104:SF30">
    <property type="entry name" value="METACASPASE-1"/>
    <property type="match status" value="1"/>
</dbReference>
<reference evidence="4" key="1">
    <citation type="submission" date="2023-03" db="EMBL/GenBank/DDBJ databases">
        <title>Massive genome expansion in bonnet fungi (Mycena s.s.) driven by repeated elements and novel gene families across ecological guilds.</title>
        <authorList>
            <consortium name="Lawrence Berkeley National Laboratory"/>
            <person name="Harder C.B."/>
            <person name="Miyauchi S."/>
            <person name="Viragh M."/>
            <person name="Kuo A."/>
            <person name="Thoen E."/>
            <person name="Andreopoulos B."/>
            <person name="Lu D."/>
            <person name="Skrede I."/>
            <person name="Drula E."/>
            <person name="Henrissat B."/>
            <person name="Morin E."/>
            <person name="Kohler A."/>
            <person name="Barry K."/>
            <person name="LaButti K."/>
            <person name="Morin E."/>
            <person name="Salamov A."/>
            <person name="Lipzen A."/>
            <person name="Mereny Z."/>
            <person name="Hegedus B."/>
            <person name="Baldrian P."/>
            <person name="Stursova M."/>
            <person name="Weitz H."/>
            <person name="Taylor A."/>
            <person name="Grigoriev I.V."/>
            <person name="Nagy L.G."/>
            <person name="Martin F."/>
            <person name="Kauserud H."/>
        </authorList>
    </citation>
    <scope>NUCLEOTIDE SEQUENCE</scope>
    <source>
        <strain evidence="4">9284</strain>
    </source>
</reference>
<dbReference type="GO" id="GO:0005737">
    <property type="term" value="C:cytoplasm"/>
    <property type="evidence" value="ECO:0007669"/>
    <property type="project" value="TreeGrafter"/>
</dbReference>
<feature type="domain" description="Peptidase C14 caspase" evidence="3">
    <location>
        <begin position="51"/>
        <end position="436"/>
    </location>
</feature>
<feature type="region of interest" description="Disordered" evidence="2">
    <location>
        <begin position="27"/>
        <end position="47"/>
    </location>
</feature>
<comment type="similarity">
    <text evidence="1">Belongs to the peptidase C14B family.</text>
</comment>
<name>A0AAD7CE88_9AGAR</name>
<comment type="caution">
    <text evidence="4">The sequence shown here is derived from an EMBL/GenBank/DDBJ whole genome shotgun (WGS) entry which is preliminary data.</text>
</comment>
<evidence type="ECO:0000313" key="5">
    <source>
        <dbReference type="Proteomes" id="UP001221142"/>
    </source>
</evidence>
<dbReference type="AlphaFoldDB" id="A0AAD7CE88"/>
<dbReference type="PANTHER" id="PTHR48104">
    <property type="entry name" value="METACASPASE-4"/>
    <property type="match status" value="1"/>
</dbReference>
<feature type="compositionally biased region" description="Low complexity" evidence="2">
    <location>
        <begin position="35"/>
        <end position="47"/>
    </location>
</feature>
<keyword evidence="5" id="KW-1185">Reference proteome</keyword>
<evidence type="ECO:0000313" key="4">
    <source>
        <dbReference type="EMBL" id="KAJ7646597.1"/>
    </source>
</evidence>
<gene>
    <name evidence="4" type="ORF">FB45DRAFT_1018909</name>
</gene>
<dbReference type="GO" id="GO:0004197">
    <property type="term" value="F:cysteine-type endopeptidase activity"/>
    <property type="evidence" value="ECO:0007669"/>
    <property type="project" value="InterPro"/>
</dbReference>
<evidence type="ECO:0000259" key="3">
    <source>
        <dbReference type="Pfam" id="PF00656"/>
    </source>
</evidence>
<organism evidence="4 5">
    <name type="scientific">Roridomyces roridus</name>
    <dbReference type="NCBI Taxonomy" id="1738132"/>
    <lineage>
        <taxon>Eukaryota</taxon>
        <taxon>Fungi</taxon>
        <taxon>Dikarya</taxon>
        <taxon>Basidiomycota</taxon>
        <taxon>Agaricomycotina</taxon>
        <taxon>Agaricomycetes</taxon>
        <taxon>Agaricomycetidae</taxon>
        <taxon>Agaricales</taxon>
        <taxon>Marasmiineae</taxon>
        <taxon>Mycenaceae</taxon>
        <taxon>Roridomyces</taxon>
    </lineage>
</organism>
<dbReference type="InterPro" id="IPR050452">
    <property type="entry name" value="Metacaspase"/>
</dbReference>
<feature type="compositionally biased region" description="Low complexity" evidence="2">
    <location>
        <begin position="266"/>
        <end position="297"/>
    </location>
</feature>
<dbReference type="Proteomes" id="UP001221142">
    <property type="component" value="Unassembled WGS sequence"/>
</dbReference>
<feature type="region of interest" description="Disordered" evidence="2">
    <location>
        <begin position="262"/>
        <end position="305"/>
    </location>
</feature>
<evidence type="ECO:0000256" key="2">
    <source>
        <dbReference type="SAM" id="MobiDB-lite"/>
    </source>
</evidence>
<sequence>MPRFLVNPCCPPFGRRGSSAAVEEEEHRHLPSPSPARTAAASTSSLTPTGKKKALLIAISKTKGYADLKVAHKDVHDMRELIMGPQYGYLADDITTLKDDGVAGHTQPTRVNILAAIAEFVNDVKAGDRLFFHYCGHSTQVKNRSNSEEDGMDECLVPLDGEDMKIVDNELHKALVLPLPAGCTLVAVLDTCHSGSLLDLKHYRCNRVPVPWIFRGRRDSEDIRNRVVRRGAQLLTLTEQRTRKTGPSRFLSRHMKISVMCESQEAPTSSSAPAPAPAPVSRRSTTAASRASTRSRAPTLSVAPGKENTRPILTVLPCLKWVLPEEEDIRCESPIGQFPCDGWCRKLRHEHGKGTLNEHGGEEDEVKADVISLASCKDSQQAWDDGKGKSMTSMLINYLKHASNPTLKDVLIHMSHGAYSMSLERHKAARSYKQQMKNFTTQLMNKLTRLEKRNLVTTPAVPTTVVPAAAQQRGRVRSASLLQPAQVPTGGKQAAKIQQKLDEAQSQYVAAKGDMDNFQNPELASPRPLDMTRPWTM</sequence>
<protein>
    <submittedName>
        <fullName evidence="4">Caspase domain-containing protein</fullName>
    </submittedName>
</protein>
<dbReference type="InterPro" id="IPR011600">
    <property type="entry name" value="Pept_C14_caspase"/>
</dbReference>
<accession>A0AAD7CE88</accession>
<dbReference type="Gene3D" id="3.40.50.12660">
    <property type="match status" value="2"/>
</dbReference>
<dbReference type="GO" id="GO:0006508">
    <property type="term" value="P:proteolysis"/>
    <property type="evidence" value="ECO:0007669"/>
    <property type="project" value="InterPro"/>
</dbReference>
<evidence type="ECO:0000256" key="1">
    <source>
        <dbReference type="ARBA" id="ARBA00009005"/>
    </source>
</evidence>